<dbReference type="InterPro" id="IPR001789">
    <property type="entry name" value="Sig_transdc_resp-reg_receiver"/>
</dbReference>
<dbReference type="SUPFAM" id="SSF52172">
    <property type="entry name" value="CheY-like"/>
    <property type="match status" value="2"/>
</dbReference>
<dbReference type="CDD" id="cd00156">
    <property type="entry name" value="REC"/>
    <property type="match status" value="1"/>
</dbReference>
<dbReference type="InterPro" id="IPR036890">
    <property type="entry name" value="HATPase_C_sf"/>
</dbReference>
<evidence type="ECO:0000259" key="10">
    <source>
        <dbReference type="PROSITE" id="PS50110"/>
    </source>
</evidence>
<dbReference type="InterPro" id="IPR003661">
    <property type="entry name" value="HisK_dim/P_dom"/>
</dbReference>
<dbReference type="InterPro" id="IPR036097">
    <property type="entry name" value="HisK_dim/P_sf"/>
</dbReference>
<dbReference type="SMART" id="SM00448">
    <property type="entry name" value="REC"/>
    <property type="match status" value="2"/>
</dbReference>
<dbReference type="InterPro" id="IPR005467">
    <property type="entry name" value="His_kinase_dom"/>
</dbReference>
<dbReference type="EMBL" id="BLAY01000107">
    <property type="protein sequence ID" value="GET41030.1"/>
    <property type="molecule type" value="Genomic_DNA"/>
</dbReference>
<dbReference type="Pfam" id="PF02518">
    <property type="entry name" value="HATPase_c"/>
    <property type="match status" value="1"/>
</dbReference>
<dbReference type="InterPro" id="IPR000014">
    <property type="entry name" value="PAS"/>
</dbReference>
<dbReference type="InterPro" id="IPR011006">
    <property type="entry name" value="CheY-like_superfamily"/>
</dbReference>
<evidence type="ECO:0000256" key="8">
    <source>
        <dbReference type="SAM" id="Coils"/>
    </source>
</evidence>
<feature type="domain" description="PAC" evidence="11">
    <location>
        <begin position="213"/>
        <end position="264"/>
    </location>
</feature>
<evidence type="ECO:0000256" key="6">
    <source>
        <dbReference type="ARBA" id="ARBA00023012"/>
    </source>
</evidence>
<dbReference type="PRINTS" id="PR00344">
    <property type="entry name" value="BCTRLSENSOR"/>
</dbReference>
<evidence type="ECO:0000256" key="2">
    <source>
        <dbReference type="ARBA" id="ARBA00012438"/>
    </source>
</evidence>
<evidence type="ECO:0000259" key="11">
    <source>
        <dbReference type="PROSITE" id="PS50113"/>
    </source>
</evidence>
<dbReference type="PANTHER" id="PTHR43547">
    <property type="entry name" value="TWO-COMPONENT HISTIDINE KINASE"/>
    <property type="match status" value="1"/>
</dbReference>
<dbReference type="InterPro" id="IPR035965">
    <property type="entry name" value="PAS-like_dom_sf"/>
</dbReference>
<dbReference type="Gene3D" id="3.40.50.2300">
    <property type="match status" value="2"/>
</dbReference>
<feature type="modified residue" description="4-aspartylphosphate" evidence="7">
    <location>
        <position position="56"/>
    </location>
</feature>
<dbReference type="NCBIfam" id="TIGR00229">
    <property type="entry name" value="sensory_box"/>
    <property type="match status" value="1"/>
</dbReference>
<name>A0AAV3XGL6_9CYAN</name>
<dbReference type="InterPro" id="IPR000700">
    <property type="entry name" value="PAS-assoc_C"/>
</dbReference>
<feature type="coiled-coil region" evidence="8">
    <location>
        <begin position="120"/>
        <end position="149"/>
    </location>
</feature>
<dbReference type="PROSITE" id="PS50113">
    <property type="entry name" value="PAC"/>
    <property type="match status" value="1"/>
</dbReference>
<organism evidence="12 13">
    <name type="scientific">Microseira wollei NIES-4236</name>
    <dbReference type="NCBI Taxonomy" id="2530354"/>
    <lineage>
        <taxon>Bacteria</taxon>
        <taxon>Bacillati</taxon>
        <taxon>Cyanobacteriota</taxon>
        <taxon>Cyanophyceae</taxon>
        <taxon>Oscillatoriophycideae</taxon>
        <taxon>Aerosakkonematales</taxon>
        <taxon>Aerosakkonemataceae</taxon>
        <taxon>Microseira</taxon>
    </lineage>
</organism>
<dbReference type="Proteomes" id="UP001050975">
    <property type="component" value="Unassembled WGS sequence"/>
</dbReference>
<dbReference type="FunFam" id="3.30.565.10:FF:000006">
    <property type="entry name" value="Sensor histidine kinase WalK"/>
    <property type="match status" value="1"/>
</dbReference>
<feature type="coiled-coil region" evidence="8">
    <location>
        <begin position="255"/>
        <end position="282"/>
    </location>
</feature>
<dbReference type="Pfam" id="PF08448">
    <property type="entry name" value="PAS_4"/>
    <property type="match status" value="1"/>
</dbReference>
<dbReference type="GO" id="GO:0000155">
    <property type="term" value="F:phosphorelay sensor kinase activity"/>
    <property type="evidence" value="ECO:0007669"/>
    <property type="project" value="InterPro"/>
</dbReference>
<dbReference type="SUPFAM" id="SSF55874">
    <property type="entry name" value="ATPase domain of HSP90 chaperone/DNA topoisomerase II/histidine kinase"/>
    <property type="match status" value="1"/>
</dbReference>
<evidence type="ECO:0000313" key="13">
    <source>
        <dbReference type="Proteomes" id="UP001050975"/>
    </source>
</evidence>
<dbReference type="PROSITE" id="PS50109">
    <property type="entry name" value="HIS_KIN"/>
    <property type="match status" value="1"/>
</dbReference>
<evidence type="ECO:0000256" key="3">
    <source>
        <dbReference type="ARBA" id="ARBA00022553"/>
    </source>
</evidence>
<dbReference type="InterPro" id="IPR013656">
    <property type="entry name" value="PAS_4"/>
</dbReference>
<keyword evidence="3 7" id="KW-0597">Phosphoprotein</keyword>
<protein>
    <recommendedName>
        <fullName evidence="2">histidine kinase</fullName>
        <ecNumber evidence="2">2.7.13.3</ecNumber>
    </recommendedName>
</protein>
<evidence type="ECO:0000259" key="9">
    <source>
        <dbReference type="PROSITE" id="PS50109"/>
    </source>
</evidence>
<evidence type="ECO:0000256" key="1">
    <source>
        <dbReference type="ARBA" id="ARBA00000085"/>
    </source>
</evidence>
<dbReference type="InterPro" id="IPR004358">
    <property type="entry name" value="Sig_transdc_His_kin-like_C"/>
</dbReference>
<dbReference type="Gene3D" id="1.10.287.130">
    <property type="match status" value="1"/>
</dbReference>
<dbReference type="Gene3D" id="3.30.565.10">
    <property type="entry name" value="Histidine kinase-like ATPase, C-terminal domain"/>
    <property type="match status" value="1"/>
</dbReference>
<dbReference type="SUPFAM" id="SSF47384">
    <property type="entry name" value="Homodimeric domain of signal transducing histidine kinase"/>
    <property type="match status" value="1"/>
</dbReference>
<dbReference type="EC" id="2.7.13.3" evidence="2"/>
<sequence>MSQLRFLLLEDSPLDAELIRATLTERGIDCELIQVKTRLEFVSSLEQGGFDLILADYALPGFDGITALGIAQNICPHIPFIFVTATLGEEVAIETLKQGATDYVLKQRLARLVPSVLRALREAEERRARERAEAELHRREQEFRALAENSPDLIARFDTKLRHLYVNPAIERAIKMANEAIAGKTPAELGFPEEIYVPLLARLGDAIATKEESFFEFEYPSPDGIRYFDVRIVPEFATDGSVQSLLSISRDITQYKLSQQALEASEAQLRQQTEKLEQANRIKDDFLAMLSHELRSPLNAILGWAKLLRTRKFDQNTVTKAIETIERNAKLQTQLIEDLLDISRIIRGKLTLQPQPTSLVTAIAASIDTLRLAAEAKSIDLQFLINGEKKLGTGDWGLSKLPNTKFIVNGDASRLQQIVWNLLYNAIKFTPAGGKVEIELSTVSVNQTKQLPITNYAQITIKDTGKGISGDFLPYVFETFRQADASITRQYGGLGLGLAIVRHLVELHGGTVSVESPGEGQGATFTVQLPLLERKEDKREKGDKEDKEDKEEFPLAGKRVLVVDDEPDTQEFLVFTLEQYGATTCAVASVASALEVLPSFQPDLLLSDIGMPNEDGYNLIRKVRNLADKIATLPAVALTAYARSEDRIRALEAGFQTHVAKPIEPEELVTVVANLLRSNVSNSSC</sequence>
<evidence type="ECO:0000256" key="4">
    <source>
        <dbReference type="ARBA" id="ARBA00022679"/>
    </source>
</evidence>
<feature type="domain" description="Response regulatory" evidence="10">
    <location>
        <begin position="5"/>
        <end position="121"/>
    </location>
</feature>
<dbReference type="CDD" id="cd16922">
    <property type="entry name" value="HATPase_EvgS-ArcB-TorS-like"/>
    <property type="match status" value="1"/>
</dbReference>
<keyword evidence="8" id="KW-0175">Coiled coil</keyword>
<feature type="domain" description="Response regulatory" evidence="10">
    <location>
        <begin position="559"/>
        <end position="676"/>
    </location>
</feature>
<dbReference type="PROSITE" id="PS50110">
    <property type="entry name" value="RESPONSE_REGULATORY"/>
    <property type="match status" value="2"/>
</dbReference>
<dbReference type="Pfam" id="PF00072">
    <property type="entry name" value="Response_reg"/>
    <property type="match status" value="2"/>
</dbReference>
<dbReference type="CDD" id="cd17580">
    <property type="entry name" value="REC_2_DhkD-like"/>
    <property type="match status" value="1"/>
</dbReference>
<keyword evidence="6" id="KW-0902">Two-component regulatory system</keyword>
<dbReference type="SMART" id="SM00388">
    <property type="entry name" value="HisKA"/>
    <property type="match status" value="1"/>
</dbReference>
<dbReference type="CDD" id="cd00082">
    <property type="entry name" value="HisKA"/>
    <property type="match status" value="1"/>
</dbReference>
<comment type="catalytic activity">
    <reaction evidence="1">
        <text>ATP + protein L-histidine = ADP + protein N-phospho-L-histidine.</text>
        <dbReference type="EC" id="2.7.13.3"/>
    </reaction>
</comment>
<accession>A0AAV3XGL6</accession>
<dbReference type="SMART" id="SM00091">
    <property type="entry name" value="PAS"/>
    <property type="match status" value="1"/>
</dbReference>
<gene>
    <name evidence="12" type="ORF">MiSe_58420</name>
</gene>
<dbReference type="RefSeq" id="WP_226587255.1">
    <property type="nucleotide sequence ID" value="NZ_BLAY01000107.1"/>
</dbReference>
<dbReference type="SUPFAM" id="SSF55785">
    <property type="entry name" value="PYP-like sensor domain (PAS domain)"/>
    <property type="match status" value="1"/>
</dbReference>
<evidence type="ECO:0000256" key="5">
    <source>
        <dbReference type="ARBA" id="ARBA00022777"/>
    </source>
</evidence>
<feature type="domain" description="Histidine kinase" evidence="9">
    <location>
        <begin position="289"/>
        <end position="533"/>
    </location>
</feature>
<evidence type="ECO:0000313" key="12">
    <source>
        <dbReference type="EMBL" id="GET41030.1"/>
    </source>
</evidence>
<feature type="modified residue" description="4-aspartylphosphate" evidence="7">
    <location>
        <position position="608"/>
    </location>
</feature>
<dbReference type="CDD" id="cd00130">
    <property type="entry name" value="PAS"/>
    <property type="match status" value="1"/>
</dbReference>
<keyword evidence="4" id="KW-0808">Transferase</keyword>
<keyword evidence="5 12" id="KW-0418">Kinase</keyword>
<comment type="caution">
    <text evidence="12">The sequence shown here is derived from an EMBL/GenBank/DDBJ whole genome shotgun (WGS) entry which is preliminary data.</text>
</comment>
<proteinExistence type="predicted"/>
<dbReference type="InterPro" id="IPR003594">
    <property type="entry name" value="HATPase_dom"/>
</dbReference>
<dbReference type="PANTHER" id="PTHR43547:SF2">
    <property type="entry name" value="HYBRID SIGNAL TRANSDUCTION HISTIDINE KINASE C"/>
    <property type="match status" value="1"/>
</dbReference>
<dbReference type="AlphaFoldDB" id="A0AAV3XGL6"/>
<dbReference type="Pfam" id="PF00512">
    <property type="entry name" value="HisKA"/>
    <property type="match status" value="1"/>
</dbReference>
<dbReference type="SMART" id="SM00387">
    <property type="entry name" value="HATPase_c"/>
    <property type="match status" value="1"/>
</dbReference>
<evidence type="ECO:0000256" key="7">
    <source>
        <dbReference type="PROSITE-ProRule" id="PRU00169"/>
    </source>
</evidence>
<keyword evidence="13" id="KW-1185">Reference proteome</keyword>
<dbReference type="Gene3D" id="3.30.450.20">
    <property type="entry name" value="PAS domain"/>
    <property type="match status" value="1"/>
</dbReference>
<reference evidence="12" key="1">
    <citation type="submission" date="2019-10" db="EMBL/GenBank/DDBJ databases">
        <title>Draft genome sequece of Microseira wollei NIES-4236.</title>
        <authorList>
            <person name="Yamaguchi H."/>
            <person name="Suzuki S."/>
            <person name="Kawachi M."/>
        </authorList>
    </citation>
    <scope>NUCLEOTIDE SEQUENCE</scope>
    <source>
        <strain evidence="12">NIES-4236</strain>
    </source>
</reference>